<dbReference type="GO" id="GO:0016740">
    <property type="term" value="F:transferase activity"/>
    <property type="evidence" value="ECO:0007669"/>
    <property type="project" value="UniProtKB-KW"/>
</dbReference>
<dbReference type="AlphaFoldDB" id="A0A1A7YCI6"/>
<proteinExistence type="predicted"/>
<reference evidence="2" key="2">
    <citation type="submission" date="2016-06" db="EMBL/GenBank/DDBJ databases">
        <title>The genome of a short-lived fish provides insights into sex chromosome evolution and the genetic control of aging.</title>
        <authorList>
            <person name="Reichwald K."/>
            <person name="Felder M."/>
            <person name="Petzold A."/>
            <person name="Koch P."/>
            <person name="Groth M."/>
            <person name="Platzer M."/>
        </authorList>
    </citation>
    <scope>NUCLEOTIDE SEQUENCE</scope>
    <source>
        <tissue evidence="2">Brain</tissue>
    </source>
</reference>
<keyword evidence="2" id="KW-0808">Transferase</keyword>
<keyword evidence="1" id="KW-1133">Transmembrane helix</keyword>
<evidence type="ECO:0000256" key="1">
    <source>
        <dbReference type="SAM" id="Phobius"/>
    </source>
</evidence>
<organism evidence="2">
    <name type="scientific">Iconisemion striatum</name>
    <dbReference type="NCBI Taxonomy" id="60296"/>
    <lineage>
        <taxon>Eukaryota</taxon>
        <taxon>Metazoa</taxon>
        <taxon>Chordata</taxon>
        <taxon>Craniata</taxon>
        <taxon>Vertebrata</taxon>
        <taxon>Euteleostomi</taxon>
        <taxon>Actinopterygii</taxon>
        <taxon>Neopterygii</taxon>
        <taxon>Teleostei</taxon>
        <taxon>Neoteleostei</taxon>
        <taxon>Acanthomorphata</taxon>
        <taxon>Ovalentaria</taxon>
        <taxon>Atherinomorphae</taxon>
        <taxon>Cyprinodontiformes</taxon>
        <taxon>Nothobranchiidae</taxon>
        <taxon>Iconisemion</taxon>
    </lineage>
</organism>
<dbReference type="EMBL" id="HADX01005617">
    <property type="protein sequence ID" value="SBP27849.1"/>
    <property type="molecule type" value="Transcribed_RNA"/>
</dbReference>
<protein>
    <submittedName>
        <fullName evidence="2">UDP-N-acetyl-alpha-D-galactosamine:polypeptide N-acetylgalactosaminyltransferase 5 (GalNAc-T5)</fullName>
    </submittedName>
</protein>
<keyword evidence="1" id="KW-0472">Membrane</keyword>
<feature type="transmembrane region" description="Helical" evidence="1">
    <location>
        <begin position="7"/>
        <end position="29"/>
    </location>
</feature>
<name>A0A1A7YCI6_9TELE</name>
<accession>A0A1A7YCI6</accession>
<keyword evidence="1" id="KW-0812">Transmembrane</keyword>
<sequence length="56" mass="6573">VWECVTIRLFLFQLNLGLLIKLPFMFSLLGLKDEFSLSCYLCCWFGFGCKNFLFGH</sequence>
<reference evidence="2" key="1">
    <citation type="submission" date="2016-05" db="EMBL/GenBank/DDBJ databases">
        <authorList>
            <person name="Lavstsen T."/>
            <person name="Jespersen J.S."/>
        </authorList>
    </citation>
    <scope>NUCLEOTIDE SEQUENCE</scope>
    <source>
        <tissue evidence="2">Brain</tissue>
    </source>
</reference>
<feature type="non-terminal residue" evidence="2">
    <location>
        <position position="1"/>
    </location>
</feature>
<gene>
    <name evidence="2" type="primary">GALNT5</name>
</gene>
<evidence type="ECO:0000313" key="2">
    <source>
        <dbReference type="EMBL" id="SBP27849.1"/>
    </source>
</evidence>